<name>A0AAD5NZT8_ACENE</name>
<evidence type="ECO:0000313" key="3">
    <source>
        <dbReference type="Proteomes" id="UP001064489"/>
    </source>
</evidence>
<reference evidence="2" key="1">
    <citation type="journal article" date="2022" name="Plant J.">
        <title>Strategies of tolerance reflected in two North American maple genomes.</title>
        <authorList>
            <person name="McEvoy S.L."/>
            <person name="Sezen U.U."/>
            <person name="Trouern-Trend A."/>
            <person name="McMahon S.M."/>
            <person name="Schaberg P.G."/>
            <person name="Yang J."/>
            <person name="Wegrzyn J.L."/>
            <person name="Swenson N.G."/>
        </authorList>
    </citation>
    <scope>NUCLEOTIDE SEQUENCE</scope>
    <source>
        <strain evidence="2">91603</strain>
    </source>
</reference>
<gene>
    <name evidence="2" type="ORF">LWI28_008688</name>
</gene>
<comment type="caution">
    <text evidence="2">The sequence shown here is derived from an EMBL/GenBank/DDBJ whole genome shotgun (WGS) entry which is preliminary data.</text>
</comment>
<accession>A0AAD5NZT8</accession>
<evidence type="ECO:0000313" key="2">
    <source>
        <dbReference type="EMBL" id="KAI9194725.1"/>
    </source>
</evidence>
<dbReference type="Proteomes" id="UP001064489">
    <property type="component" value="Chromosome 1"/>
</dbReference>
<feature type="region of interest" description="Disordered" evidence="1">
    <location>
        <begin position="15"/>
        <end position="38"/>
    </location>
</feature>
<dbReference type="EMBL" id="JAJSOW010000003">
    <property type="protein sequence ID" value="KAI9194725.1"/>
    <property type="molecule type" value="Genomic_DNA"/>
</dbReference>
<organism evidence="2 3">
    <name type="scientific">Acer negundo</name>
    <name type="common">Box elder</name>
    <dbReference type="NCBI Taxonomy" id="4023"/>
    <lineage>
        <taxon>Eukaryota</taxon>
        <taxon>Viridiplantae</taxon>
        <taxon>Streptophyta</taxon>
        <taxon>Embryophyta</taxon>
        <taxon>Tracheophyta</taxon>
        <taxon>Spermatophyta</taxon>
        <taxon>Magnoliopsida</taxon>
        <taxon>eudicotyledons</taxon>
        <taxon>Gunneridae</taxon>
        <taxon>Pentapetalae</taxon>
        <taxon>rosids</taxon>
        <taxon>malvids</taxon>
        <taxon>Sapindales</taxon>
        <taxon>Sapindaceae</taxon>
        <taxon>Hippocastanoideae</taxon>
        <taxon>Acereae</taxon>
        <taxon>Acer</taxon>
    </lineage>
</organism>
<feature type="compositionally biased region" description="Basic and acidic residues" evidence="1">
    <location>
        <begin position="24"/>
        <end position="33"/>
    </location>
</feature>
<reference evidence="2" key="2">
    <citation type="submission" date="2023-02" db="EMBL/GenBank/DDBJ databases">
        <authorList>
            <person name="Swenson N.G."/>
            <person name="Wegrzyn J.L."/>
            <person name="Mcevoy S.L."/>
        </authorList>
    </citation>
    <scope>NUCLEOTIDE SEQUENCE</scope>
    <source>
        <strain evidence="2">91603</strain>
        <tissue evidence="2">Leaf</tissue>
    </source>
</reference>
<proteinExistence type="predicted"/>
<keyword evidence="3" id="KW-1185">Reference proteome</keyword>
<dbReference type="AlphaFoldDB" id="A0AAD5NZT8"/>
<protein>
    <submittedName>
        <fullName evidence="2">Uncharacterized protein</fullName>
    </submittedName>
</protein>
<evidence type="ECO:0000256" key="1">
    <source>
        <dbReference type="SAM" id="MobiDB-lite"/>
    </source>
</evidence>
<sequence length="85" mass="9799">MPVLVAPIPKSAVVQSSKQRLRDKKSEAEEAHGEANPNLTITDFNPFFILFNSVDYAHRSLFYRLYGLICFDYWFLRLKIGLAGY</sequence>